<reference evidence="2 3" key="1">
    <citation type="submission" date="2014-06" db="EMBL/GenBank/DDBJ databases">
        <title>Evolutionary Origins and Diversification of the Mycorrhizal Mutualists.</title>
        <authorList>
            <consortium name="DOE Joint Genome Institute"/>
            <consortium name="Mycorrhizal Genomics Consortium"/>
            <person name="Kohler A."/>
            <person name="Kuo A."/>
            <person name="Nagy L.G."/>
            <person name="Floudas D."/>
            <person name="Copeland A."/>
            <person name="Barry K.W."/>
            <person name="Cichocki N."/>
            <person name="Veneault-Fourrey C."/>
            <person name="LaButti K."/>
            <person name="Lindquist E.A."/>
            <person name="Lipzen A."/>
            <person name="Lundell T."/>
            <person name="Morin E."/>
            <person name="Murat C."/>
            <person name="Riley R."/>
            <person name="Ohm R."/>
            <person name="Sun H."/>
            <person name="Tunlid A."/>
            <person name="Henrissat B."/>
            <person name="Grigoriev I.V."/>
            <person name="Hibbett D.S."/>
            <person name="Martin F."/>
        </authorList>
    </citation>
    <scope>NUCLEOTIDE SEQUENCE [LARGE SCALE GENOMIC DNA]</scope>
    <source>
        <strain evidence="2 3">SS14</strain>
    </source>
</reference>
<evidence type="ECO:0000313" key="2">
    <source>
        <dbReference type="EMBL" id="KIJ39530.1"/>
    </source>
</evidence>
<gene>
    <name evidence="2" type="ORF">M422DRAFT_780986</name>
</gene>
<organism evidence="2 3">
    <name type="scientific">Sphaerobolus stellatus (strain SS14)</name>
    <dbReference type="NCBI Taxonomy" id="990650"/>
    <lineage>
        <taxon>Eukaryota</taxon>
        <taxon>Fungi</taxon>
        <taxon>Dikarya</taxon>
        <taxon>Basidiomycota</taxon>
        <taxon>Agaricomycotina</taxon>
        <taxon>Agaricomycetes</taxon>
        <taxon>Phallomycetidae</taxon>
        <taxon>Geastrales</taxon>
        <taxon>Sphaerobolaceae</taxon>
        <taxon>Sphaerobolus</taxon>
    </lineage>
</organism>
<protein>
    <submittedName>
        <fullName evidence="2">Uncharacterized protein</fullName>
    </submittedName>
</protein>
<evidence type="ECO:0000256" key="1">
    <source>
        <dbReference type="SAM" id="MobiDB-lite"/>
    </source>
</evidence>
<dbReference type="HOGENOM" id="CLU_1200471_0_0_1"/>
<feature type="region of interest" description="Disordered" evidence="1">
    <location>
        <begin position="172"/>
        <end position="231"/>
    </location>
</feature>
<dbReference type="AlphaFoldDB" id="A0A0C9VNB8"/>
<evidence type="ECO:0000313" key="3">
    <source>
        <dbReference type="Proteomes" id="UP000054279"/>
    </source>
</evidence>
<keyword evidence="3" id="KW-1185">Reference proteome</keyword>
<accession>A0A0C9VNB8</accession>
<feature type="compositionally biased region" description="Low complexity" evidence="1">
    <location>
        <begin position="127"/>
        <end position="144"/>
    </location>
</feature>
<dbReference type="EMBL" id="KN837151">
    <property type="protein sequence ID" value="KIJ39530.1"/>
    <property type="molecule type" value="Genomic_DNA"/>
</dbReference>
<sequence>MAMEIARQPIPVVAQQCDVTLGIEEVSRLVDVIAAQRARPDDAPPLLESSSRYFPHAYPPPDRHLHCHLSVVSPPTQLVRRPEKLDSQKLAGSSHGSTIYVGVSLNKLPSSILPYLPALPALPPHSNPQINHSSSASSPSCPTSQPRPPPPVYPHKHIVRLYFTDLVGTAASSDQGSSKEWMRVQGPPHMKLVPRYSDEYRKRMDLPSSRLRQASGVSGSPLRRNTKPKPA</sequence>
<dbReference type="OrthoDB" id="3362494at2759"/>
<dbReference type="Proteomes" id="UP000054279">
    <property type="component" value="Unassembled WGS sequence"/>
</dbReference>
<feature type="compositionally biased region" description="Basic and acidic residues" evidence="1">
    <location>
        <begin position="196"/>
        <end position="205"/>
    </location>
</feature>
<name>A0A0C9VNB8_SPHS4</name>
<proteinExistence type="predicted"/>
<feature type="region of interest" description="Disordered" evidence="1">
    <location>
        <begin position="124"/>
        <end position="154"/>
    </location>
</feature>